<accession>A0A9P9AZ30</accession>
<organism evidence="1 2">
    <name type="scientific">Thelonectria olida</name>
    <dbReference type="NCBI Taxonomy" id="1576542"/>
    <lineage>
        <taxon>Eukaryota</taxon>
        <taxon>Fungi</taxon>
        <taxon>Dikarya</taxon>
        <taxon>Ascomycota</taxon>
        <taxon>Pezizomycotina</taxon>
        <taxon>Sordariomycetes</taxon>
        <taxon>Hypocreomycetidae</taxon>
        <taxon>Hypocreales</taxon>
        <taxon>Nectriaceae</taxon>
        <taxon>Thelonectria</taxon>
    </lineage>
</organism>
<evidence type="ECO:0000313" key="2">
    <source>
        <dbReference type="Proteomes" id="UP000777438"/>
    </source>
</evidence>
<dbReference type="AlphaFoldDB" id="A0A9P9AZ30"/>
<keyword evidence="2" id="KW-1185">Reference proteome</keyword>
<name>A0A9P9AZ30_9HYPO</name>
<proteinExistence type="predicted"/>
<reference evidence="1 2" key="1">
    <citation type="journal article" date="2021" name="Nat. Commun.">
        <title>Genetic determinants of endophytism in the Arabidopsis root mycobiome.</title>
        <authorList>
            <person name="Mesny F."/>
            <person name="Miyauchi S."/>
            <person name="Thiergart T."/>
            <person name="Pickel B."/>
            <person name="Atanasova L."/>
            <person name="Karlsson M."/>
            <person name="Huettel B."/>
            <person name="Barry K.W."/>
            <person name="Haridas S."/>
            <person name="Chen C."/>
            <person name="Bauer D."/>
            <person name="Andreopoulos W."/>
            <person name="Pangilinan J."/>
            <person name="LaButti K."/>
            <person name="Riley R."/>
            <person name="Lipzen A."/>
            <person name="Clum A."/>
            <person name="Drula E."/>
            <person name="Henrissat B."/>
            <person name="Kohler A."/>
            <person name="Grigoriev I.V."/>
            <person name="Martin F.M."/>
            <person name="Hacquard S."/>
        </authorList>
    </citation>
    <scope>NUCLEOTIDE SEQUENCE [LARGE SCALE GENOMIC DNA]</scope>
    <source>
        <strain evidence="1 2">MPI-CAGE-CH-0241</strain>
    </source>
</reference>
<dbReference type="EMBL" id="JAGPYM010000001">
    <property type="protein sequence ID" value="KAH6899869.1"/>
    <property type="molecule type" value="Genomic_DNA"/>
</dbReference>
<sequence length="208" mass="23607">MFETMRRSNEFNIGNMVLRWETICQRQNKKRRREGGGLMPQARDISVDVSFGISPACHLIFPINHQARGERRGGKKTRSLLLLPAVAPMQHGSIARRSSWAAIDWLAMTHGEALDASELQQWGRKKPWRTELFVGARQPGGLGRVEEHKCCIRPWILVDPSESYRNGPTVVEAPRAGRGEERARARFDSTARRWLRLIGRCAAQVGEL</sequence>
<protein>
    <submittedName>
        <fullName evidence="1">Uncharacterized protein</fullName>
    </submittedName>
</protein>
<evidence type="ECO:0000313" key="1">
    <source>
        <dbReference type="EMBL" id="KAH6899869.1"/>
    </source>
</evidence>
<gene>
    <name evidence="1" type="ORF">B0T10DRAFT_9646</name>
</gene>
<comment type="caution">
    <text evidence="1">The sequence shown here is derived from an EMBL/GenBank/DDBJ whole genome shotgun (WGS) entry which is preliminary data.</text>
</comment>
<dbReference type="Proteomes" id="UP000777438">
    <property type="component" value="Unassembled WGS sequence"/>
</dbReference>